<comment type="caution">
    <text evidence="1">The sequence shown here is derived from an EMBL/GenBank/DDBJ whole genome shotgun (WGS) entry which is preliminary data.</text>
</comment>
<accession>A0A0F9MAN6</accession>
<evidence type="ECO:0000313" key="1">
    <source>
        <dbReference type="EMBL" id="KKN04465.1"/>
    </source>
</evidence>
<name>A0A0F9MAN6_9ZZZZ</name>
<dbReference type="EMBL" id="LAZR01004916">
    <property type="protein sequence ID" value="KKN04465.1"/>
    <property type="molecule type" value="Genomic_DNA"/>
</dbReference>
<dbReference type="AlphaFoldDB" id="A0A0F9MAN6"/>
<sequence length="383" mass="45615">MLIFGFKTAITSLRARYVNSDSKTSRKLISFEKLNEFYTKVSKFQDKLHNFKKIQNAFENLYNVRFPKNKLVPKIISPRQHRTHYIHNRKHEFLAMIENQLKIYPIHIEKIYGINEMTKAIGSSKITIISWVKEFLKKKYGNISGEIHEEIWSSRCALARKVTYERIKNYIQKNGGVLITTKQEFNAMKEFPSERTVILKDKKRHIWKARARYLVHYNYWCPTCHEYKCEKSMRLIMQAIFGFKFPQTRLIDAPGIPIKKGGNLRFDGFNRNILENGRIYVVAFEYDGIQHDIFPNGYHKTELKFKRQQKNDNKKNSYSKGKNVVLIRLKAKDGFTFKRRIFFETEILRQFFKQTGVRLPFKNLRFDKNNSLCSFNALDKFLI</sequence>
<organism evidence="1">
    <name type="scientific">marine sediment metagenome</name>
    <dbReference type="NCBI Taxonomy" id="412755"/>
    <lineage>
        <taxon>unclassified sequences</taxon>
        <taxon>metagenomes</taxon>
        <taxon>ecological metagenomes</taxon>
    </lineage>
</organism>
<gene>
    <name evidence="1" type="ORF">LCGC14_1097100</name>
</gene>
<protein>
    <submittedName>
        <fullName evidence="1">Uncharacterized protein</fullName>
    </submittedName>
</protein>
<proteinExistence type="predicted"/>
<reference evidence="1" key="1">
    <citation type="journal article" date="2015" name="Nature">
        <title>Complex archaea that bridge the gap between prokaryotes and eukaryotes.</title>
        <authorList>
            <person name="Spang A."/>
            <person name="Saw J.H."/>
            <person name="Jorgensen S.L."/>
            <person name="Zaremba-Niedzwiedzka K."/>
            <person name="Martijn J."/>
            <person name="Lind A.E."/>
            <person name="van Eijk R."/>
            <person name="Schleper C."/>
            <person name="Guy L."/>
            <person name="Ettema T.J."/>
        </authorList>
    </citation>
    <scope>NUCLEOTIDE SEQUENCE</scope>
</reference>